<dbReference type="PANTHER" id="PTHR47947:SF3">
    <property type="entry name" value="CYTOCHROME P450 81D1-LIKE"/>
    <property type="match status" value="1"/>
</dbReference>
<evidence type="ECO:0000256" key="8">
    <source>
        <dbReference type="RuleBase" id="RU000461"/>
    </source>
</evidence>
<dbReference type="GO" id="GO:0005506">
    <property type="term" value="F:iron ion binding"/>
    <property type="evidence" value="ECO:0007669"/>
    <property type="project" value="InterPro"/>
</dbReference>
<dbReference type="InterPro" id="IPR002401">
    <property type="entry name" value="Cyt_P450_E_grp-I"/>
</dbReference>
<dbReference type="Gene3D" id="1.10.630.10">
    <property type="entry name" value="Cytochrome P450"/>
    <property type="match status" value="1"/>
</dbReference>
<dbReference type="CDD" id="cd20653">
    <property type="entry name" value="CYP81"/>
    <property type="match status" value="1"/>
</dbReference>
<feature type="region of interest" description="Disordered" evidence="9">
    <location>
        <begin position="565"/>
        <end position="590"/>
    </location>
</feature>
<dbReference type="GO" id="GO:0044550">
    <property type="term" value="P:secondary metabolite biosynthetic process"/>
    <property type="evidence" value="ECO:0007669"/>
    <property type="project" value="UniProtKB-ARBA"/>
</dbReference>
<gene>
    <name evidence="10" type="ORF">Syun_004668</name>
</gene>
<evidence type="ECO:0008006" key="12">
    <source>
        <dbReference type="Google" id="ProtNLM"/>
    </source>
</evidence>
<dbReference type="InterPro" id="IPR001128">
    <property type="entry name" value="Cyt_P450"/>
</dbReference>
<dbReference type="SUPFAM" id="SSF48264">
    <property type="entry name" value="Cytochrome P450"/>
    <property type="match status" value="1"/>
</dbReference>
<dbReference type="InterPro" id="IPR017972">
    <property type="entry name" value="Cyt_P450_CS"/>
</dbReference>
<dbReference type="InterPro" id="IPR009818">
    <property type="entry name" value="PAM2_motif"/>
</dbReference>
<dbReference type="PROSITE" id="PS00086">
    <property type="entry name" value="CYTOCHROME_P450"/>
    <property type="match status" value="1"/>
</dbReference>
<feature type="region of interest" description="Disordered" evidence="9">
    <location>
        <begin position="51"/>
        <end position="83"/>
    </location>
</feature>
<evidence type="ECO:0000256" key="5">
    <source>
        <dbReference type="ARBA" id="ARBA00023004"/>
    </source>
</evidence>
<organism evidence="10 11">
    <name type="scientific">Stephania yunnanensis</name>
    <dbReference type="NCBI Taxonomy" id="152371"/>
    <lineage>
        <taxon>Eukaryota</taxon>
        <taxon>Viridiplantae</taxon>
        <taxon>Streptophyta</taxon>
        <taxon>Embryophyta</taxon>
        <taxon>Tracheophyta</taxon>
        <taxon>Spermatophyta</taxon>
        <taxon>Magnoliopsida</taxon>
        <taxon>Ranunculales</taxon>
        <taxon>Menispermaceae</taxon>
        <taxon>Menispermoideae</taxon>
        <taxon>Cissampelideae</taxon>
        <taxon>Stephania</taxon>
    </lineage>
</organism>
<evidence type="ECO:0000313" key="10">
    <source>
        <dbReference type="EMBL" id="KAK9163766.1"/>
    </source>
</evidence>
<reference evidence="10 11" key="1">
    <citation type="submission" date="2024-01" db="EMBL/GenBank/DDBJ databases">
        <title>Genome assemblies of Stephania.</title>
        <authorList>
            <person name="Yang L."/>
        </authorList>
    </citation>
    <scope>NUCLEOTIDE SEQUENCE [LARGE SCALE GENOMIC DNA]</scope>
    <source>
        <strain evidence="10">YNDBR</strain>
        <tissue evidence="10">Leaf</tissue>
    </source>
</reference>
<keyword evidence="8" id="KW-0503">Monooxygenase</keyword>
<dbReference type="GO" id="GO:0016020">
    <property type="term" value="C:membrane"/>
    <property type="evidence" value="ECO:0007669"/>
    <property type="project" value="UniProtKB-SubCell"/>
</dbReference>
<keyword evidence="2 7" id="KW-0349">Heme</keyword>
<feature type="binding site" description="axial binding residue" evidence="7">
    <location>
        <position position="504"/>
    </location>
    <ligand>
        <name>heme</name>
        <dbReference type="ChEBI" id="CHEBI:30413"/>
    </ligand>
    <ligandPart>
        <name>Fe</name>
        <dbReference type="ChEBI" id="CHEBI:18248"/>
    </ligandPart>
</feature>
<keyword evidence="11" id="KW-1185">Reference proteome</keyword>
<accession>A0AAP0Q570</accession>
<dbReference type="GO" id="GO:0004497">
    <property type="term" value="F:monooxygenase activity"/>
    <property type="evidence" value="ECO:0007669"/>
    <property type="project" value="UniProtKB-KW"/>
</dbReference>
<dbReference type="Pfam" id="PF00067">
    <property type="entry name" value="p450"/>
    <property type="match status" value="1"/>
</dbReference>
<keyword evidence="3 7" id="KW-0479">Metal-binding</keyword>
<evidence type="ECO:0000256" key="9">
    <source>
        <dbReference type="SAM" id="MobiDB-lite"/>
    </source>
</evidence>
<dbReference type="PRINTS" id="PR00463">
    <property type="entry name" value="EP450I"/>
</dbReference>
<comment type="cofactor">
    <cofactor evidence="7">
        <name>heme</name>
        <dbReference type="ChEBI" id="CHEBI:30413"/>
    </cofactor>
</comment>
<evidence type="ECO:0000256" key="7">
    <source>
        <dbReference type="PIRSR" id="PIRSR602401-1"/>
    </source>
</evidence>
<dbReference type="EMBL" id="JBBNAF010000002">
    <property type="protein sequence ID" value="KAK9163766.1"/>
    <property type="molecule type" value="Genomic_DNA"/>
</dbReference>
<evidence type="ECO:0000256" key="4">
    <source>
        <dbReference type="ARBA" id="ARBA00023002"/>
    </source>
</evidence>
<keyword evidence="4 8" id="KW-0560">Oxidoreductase</keyword>
<evidence type="ECO:0000256" key="2">
    <source>
        <dbReference type="ARBA" id="ARBA00022617"/>
    </source>
</evidence>
<dbReference type="Proteomes" id="UP001420932">
    <property type="component" value="Unassembled WGS sequence"/>
</dbReference>
<keyword evidence="5 7" id="KW-0408">Iron</keyword>
<dbReference type="FunFam" id="1.10.630.10:FF:000023">
    <property type="entry name" value="Cytochrome P450 family protein"/>
    <property type="match status" value="1"/>
</dbReference>
<dbReference type="AlphaFoldDB" id="A0AAP0Q570"/>
<dbReference type="Pfam" id="PF07145">
    <property type="entry name" value="PAM2"/>
    <property type="match status" value="1"/>
</dbReference>
<name>A0AAP0Q570_9MAGN</name>
<evidence type="ECO:0000256" key="1">
    <source>
        <dbReference type="ARBA" id="ARBA00004370"/>
    </source>
</evidence>
<evidence type="ECO:0000256" key="6">
    <source>
        <dbReference type="ARBA" id="ARBA00023136"/>
    </source>
</evidence>
<dbReference type="InterPro" id="IPR036396">
    <property type="entry name" value="Cyt_P450_sf"/>
</dbReference>
<keyword evidence="6" id="KW-0472">Membrane</keyword>
<dbReference type="GO" id="GO:0016705">
    <property type="term" value="F:oxidoreductase activity, acting on paired donors, with incorporation or reduction of molecular oxygen"/>
    <property type="evidence" value="ECO:0007669"/>
    <property type="project" value="InterPro"/>
</dbReference>
<sequence>MDKSERDMRDLEELLSKLNPMAEEFVPPSLVSHGSQAGFFANNFTMLSNGNGIANGNTGRRSDHPPPPNLQKEHQSSAPPPISPILPPLLGHLHLLKNNKPLHRTLAALSASFGPIISLKFGSRPVLVISSPSLAEECFTTHDITFANRPHLLVGKHMGYNYTTLVWAPYGPHWRNLRRISAIEILSASRLNSFASVRAHEVRLLARRLMPVDDHEGGASWSTVEMKSAFSELTMNVMMMMIAGKRYYGEGVGEGEGRRFREGVTEVMKLSGASNAEDFVGGLRWVSGMDGKLVRLRERRDEFLQGLIEEHRDQRNKAKAKAEEKKSITITNRTLIDVLLGLQETDPEYHSDQMIRGTIAVLLAAGTDTSAATMEWAMSLLLNHPKVLHEARAEIEFRVPPSRLLTESDIPNLPYLNSIIAETLRMYPVGPLLVPHESSQECTLGGYHVPRGTMLLVNMWAIQNDPRVWEQPREFRPERFQGQETGVVRDGFKLMPFGSGRRSCPGEGLAMRVVGLVLGTLIQCFEWERVGEELVDMSEGAGLTMPKARPLEAKCRPRVPDCLLDPGSVIRPGRRSGSGNPRSREGHHSNRDQPFFFIADKAEDILQPKVVFYFQNFLLCPISSSLLSSLASIDWKIFGLNVKSSAIDEYGDAVLEWENLPPLVHISLCKAAPDLIYGCVPPLLLSLLS</sequence>
<dbReference type="PRINTS" id="PR00385">
    <property type="entry name" value="P450"/>
</dbReference>
<comment type="caution">
    <text evidence="10">The sequence shown here is derived from an EMBL/GenBank/DDBJ whole genome shotgun (WGS) entry which is preliminary data.</text>
</comment>
<comment type="subcellular location">
    <subcellularLocation>
        <location evidence="1">Membrane</location>
    </subcellularLocation>
</comment>
<evidence type="ECO:0000256" key="3">
    <source>
        <dbReference type="ARBA" id="ARBA00022723"/>
    </source>
</evidence>
<dbReference type="PANTHER" id="PTHR47947">
    <property type="entry name" value="CYTOCHROME P450 82C3-RELATED"/>
    <property type="match status" value="1"/>
</dbReference>
<comment type="similarity">
    <text evidence="8">Belongs to the cytochrome P450 family.</text>
</comment>
<dbReference type="GO" id="GO:0020037">
    <property type="term" value="F:heme binding"/>
    <property type="evidence" value="ECO:0007669"/>
    <property type="project" value="InterPro"/>
</dbReference>
<evidence type="ECO:0000313" key="11">
    <source>
        <dbReference type="Proteomes" id="UP001420932"/>
    </source>
</evidence>
<proteinExistence type="inferred from homology"/>
<protein>
    <recommendedName>
        <fullName evidence="12">Cytochrome P450</fullName>
    </recommendedName>
</protein>
<dbReference type="InterPro" id="IPR050651">
    <property type="entry name" value="Plant_Cytochrome_P450_Monoox"/>
</dbReference>